<dbReference type="InterPro" id="IPR001279">
    <property type="entry name" value="Metallo-B-lactamas"/>
</dbReference>
<dbReference type="AlphaFoldDB" id="A0A835HA42"/>
<feature type="domain" description="Metallo-beta-lactamase" evidence="1">
    <location>
        <begin position="238"/>
        <end position="440"/>
    </location>
</feature>
<dbReference type="SMART" id="SM00849">
    <property type="entry name" value="Lactamase_B"/>
    <property type="match status" value="1"/>
</dbReference>
<keyword evidence="3" id="KW-1185">Reference proteome</keyword>
<dbReference type="PANTHER" id="PTHR23131">
    <property type="entry name" value="ENDORIBONUCLEASE LACTB2"/>
    <property type="match status" value="1"/>
</dbReference>
<reference evidence="2 3" key="1">
    <citation type="submission" date="2020-10" db="EMBL/GenBank/DDBJ databases">
        <title>The Coptis chinensis genome and diversification of protoberbering-type alkaloids.</title>
        <authorList>
            <person name="Wang B."/>
            <person name="Shu S."/>
            <person name="Song C."/>
            <person name="Liu Y."/>
        </authorList>
    </citation>
    <scope>NUCLEOTIDE SEQUENCE [LARGE SCALE GENOMIC DNA]</scope>
    <source>
        <strain evidence="2">HL-2020</strain>
        <tissue evidence="2">Leaf</tissue>
    </source>
</reference>
<dbReference type="OrthoDB" id="17458at2759"/>
<dbReference type="Proteomes" id="UP000631114">
    <property type="component" value="Unassembled WGS sequence"/>
</dbReference>
<evidence type="ECO:0000313" key="3">
    <source>
        <dbReference type="Proteomes" id="UP000631114"/>
    </source>
</evidence>
<dbReference type="Gene3D" id="3.60.15.10">
    <property type="entry name" value="Ribonuclease Z/Hydroxyacylglutathione hydrolase-like"/>
    <property type="match status" value="1"/>
</dbReference>
<dbReference type="EMBL" id="JADFTS010000008">
    <property type="protein sequence ID" value="KAF9593218.1"/>
    <property type="molecule type" value="Genomic_DNA"/>
</dbReference>
<sequence length="488" mass="54602">MSNLYKLALIIKKNSSSSSSSSKEDEQFLLIKQTRPPKFNDEEYDSFVDSDLYDLPCVQLNPLETDTNSDILIQGADVCQNNLDLTKFDVNSALNQVLSQVGCFQDGEWEFWKYVEEPEFGPRSFVHTVFITGKKLKLQFHDSLQDVYKWMSIKSCLDLLLEVKPSSDRVGPLMAVGIVNDSVQTGWCKVPSTLRCQEYPPGVKLVPMGSRTGKPFTTTNLVIVAPDTPDRVLDGYGDKDFAAYGDALIIDPGCLSQFHEELAEIVTALPRKLVVFVTHHHYDHVDGLSVVQKCNPDAILLAHENTMKRIGKDTPTRPHPKVRVSRFSPSDQALEKSWKIAILMKDFSDNWSRVYTTISGAEEICIAGQQLKFVFAPGHTDGHMAILHASSHSLIVGDHCVGNRRNRESSILKAIESGATTLFDIVAKTYSDVDRSVWIHASSNVRLHVDYLAQQHKLPKGFSLENFNRSCAEFVDKMGSVQSQMRAS</sequence>
<dbReference type="SUPFAM" id="SSF56281">
    <property type="entry name" value="Metallo-hydrolase/oxidoreductase"/>
    <property type="match status" value="1"/>
</dbReference>
<gene>
    <name evidence="2" type="ORF">IFM89_020713</name>
</gene>
<proteinExistence type="predicted"/>
<dbReference type="PANTHER" id="PTHR23131:SF0">
    <property type="entry name" value="ENDORIBONUCLEASE LACTB2"/>
    <property type="match status" value="1"/>
</dbReference>
<dbReference type="InterPro" id="IPR036866">
    <property type="entry name" value="RibonucZ/Hydroxyglut_hydro"/>
</dbReference>
<dbReference type="GO" id="GO:0009536">
    <property type="term" value="C:plastid"/>
    <property type="evidence" value="ECO:0007669"/>
    <property type="project" value="TreeGrafter"/>
</dbReference>
<accession>A0A835HA42</accession>
<name>A0A835HA42_9MAGN</name>
<comment type="caution">
    <text evidence="2">The sequence shown here is derived from an EMBL/GenBank/DDBJ whole genome shotgun (WGS) entry which is preliminary data.</text>
</comment>
<protein>
    <recommendedName>
        <fullName evidence="1">Metallo-beta-lactamase domain-containing protein</fullName>
    </recommendedName>
</protein>
<evidence type="ECO:0000259" key="1">
    <source>
        <dbReference type="SMART" id="SM00849"/>
    </source>
</evidence>
<organism evidence="2 3">
    <name type="scientific">Coptis chinensis</name>
    <dbReference type="NCBI Taxonomy" id="261450"/>
    <lineage>
        <taxon>Eukaryota</taxon>
        <taxon>Viridiplantae</taxon>
        <taxon>Streptophyta</taxon>
        <taxon>Embryophyta</taxon>
        <taxon>Tracheophyta</taxon>
        <taxon>Spermatophyta</taxon>
        <taxon>Magnoliopsida</taxon>
        <taxon>Ranunculales</taxon>
        <taxon>Ranunculaceae</taxon>
        <taxon>Coptidoideae</taxon>
        <taxon>Coptis</taxon>
    </lineage>
</organism>
<dbReference type="Pfam" id="PF00753">
    <property type="entry name" value="Lactamase_B"/>
    <property type="match status" value="1"/>
</dbReference>
<dbReference type="CDD" id="cd06262">
    <property type="entry name" value="metallo-hydrolase-like_MBL-fold"/>
    <property type="match status" value="1"/>
</dbReference>
<evidence type="ECO:0000313" key="2">
    <source>
        <dbReference type="EMBL" id="KAF9593218.1"/>
    </source>
</evidence>
<dbReference type="InterPro" id="IPR050662">
    <property type="entry name" value="Sec-metab_biosynth-thioest"/>
</dbReference>